<sequence>MTALSPRKSLFSLSLPKSPSSDLAVIDTTSLVPSCRYRSRTSHRQYHAILRVAHHTITGTVNGTFINVDFLQHVHWQVIH</sequence>
<dbReference type="AlphaFoldDB" id="A0AAN9SD22"/>
<dbReference type="Proteomes" id="UP001386955">
    <property type="component" value="Unassembled WGS sequence"/>
</dbReference>
<organism evidence="1 2">
    <name type="scientific">Psophocarpus tetragonolobus</name>
    <name type="common">Winged bean</name>
    <name type="synonym">Dolichos tetragonolobus</name>
    <dbReference type="NCBI Taxonomy" id="3891"/>
    <lineage>
        <taxon>Eukaryota</taxon>
        <taxon>Viridiplantae</taxon>
        <taxon>Streptophyta</taxon>
        <taxon>Embryophyta</taxon>
        <taxon>Tracheophyta</taxon>
        <taxon>Spermatophyta</taxon>
        <taxon>Magnoliopsida</taxon>
        <taxon>eudicotyledons</taxon>
        <taxon>Gunneridae</taxon>
        <taxon>Pentapetalae</taxon>
        <taxon>rosids</taxon>
        <taxon>fabids</taxon>
        <taxon>Fabales</taxon>
        <taxon>Fabaceae</taxon>
        <taxon>Papilionoideae</taxon>
        <taxon>50 kb inversion clade</taxon>
        <taxon>NPAAA clade</taxon>
        <taxon>indigoferoid/millettioid clade</taxon>
        <taxon>Phaseoleae</taxon>
        <taxon>Psophocarpus</taxon>
    </lineage>
</organism>
<accession>A0AAN9SD22</accession>
<protein>
    <submittedName>
        <fullName evidence="1">Uncharacterized protein</fullName>
    </submittedName>
</protein>
<dbReference type="EMBL" id="JAYMYS010000005">
    <property type="protein sequence ID" value="KAK7393119.1"/>
    <property type="molecule type" value="Genomic_DNA"/>
</dbReference>
<comment type="caution">
    <text evidence="1">The sequence shown here is derived from an EMBL/GenBank/DDBJ whole genome shotgun (WGS) entry which is preliminary data.</text>
</comment>
<name>A0AAN9SD22_PSOTE</name>
<keyword evidence="2" id="KW-1185">Reference proteome</keyword>
<evidence type="ECO:0000313" key="1">
    <source>
        <dbReference type="EMBL" id="KAK7393119.1"/>
    </source>
</evidence>
<reference evidence="1 2" key="1">
    <citation type="submission" date="2024-01" db="EMBL/GenBank/DDBJ databases">
        <title>The genomes of 5 underutilized Papilionoideae crops provide insights into root nodulation and disease resistanc.</title>
        <authorList>
            <person name="Jiang F."/>
        </authorList>
    </citation>
    <scope>NUCLEOTIDE SEQUENCE [LARGE SCALE GENOMIC DNA]</scope>
    <source>
        <strain evidence="1">DUOXIRENSHENG_FW03</strain>
        <tissue evidence="1">Leaves</tissue>
    </source>
</reference>
<proteinExistence type="predicted"/>
<gene>
    <name evidence="1" type="ORF">VNO78_21573</name>
</gene>
<evidence type="ECO:0000313" key="2">
    <source>
        <dbReference type="Proteomes" id="UP001386955"/>
    </source>
</evidence>